<feature type="transmembrane region" description="Helical" evidence="1">
    <location>
        <begin position="15"/>
        <end position="36"/>
    </location>
</feature>
<sequence length="37" mass="4155">MRWSRQLQAVQSGQIQQYAMIMVGGVIVLILITVILP</sequence>
<keyword evidence="1" id="KW-0472">Membrane</keyword>
<proteinExistence type="predicted"/>
<name>A0A382JIY5_9ZZZZ</name>
<gene>
    <name evidence="2" type="ORF">METZ01_LOCUS263475</name>
</gene>
<reference evidence="2" key="1">
    <citation type="submission" date="2018-05" db="EMBL/GenBank/DDBJ databases">
        <authorList>
            <person name="Lanie J.A."/>
            <person name="Ng W.-L."/>
            <person name="Kazmierczak K.M."/>
            <person name="Andrzejewski T.M."/>
            <person name="Davidsen T.M."/>
            <person name="Wayne K.J."/>
            <person name="Tettelin H."/>
            <person name="Glass J.I."/>
            <person name="Rusch D."/>
            <person name="Podicherti R."/>
            <person name="Tsui H.-C.T."/>
            <person name="Winkler M.E."/>
        </authorList>
    </citation>
    <scope>NUCLEOTIDE SEQUENCE</scope>
</reference>
<dbReference type="Gene3D" id="1.20.5.2700">
    <property type="match status" value="1"/>
</dbReference>
<dbReference type="AlphaFoldDB" id="A0A382JIY5"/>
<evidence type="ECO:0000256" key="1">
    <source>
        <dbReference type="SAM" id="Phobius"/>
    </source>
</evidence>
<organism evidence="2">
    <name type="scientific">marine metagenome</name>
    <dbReference type="NCBI Taxonomy" id="408172"/>
    <lineage>
        <taxon>unclassified sequences</taxon>
        <taxon>metagenomes</taxon>
        <taxon>ecological metagenomes</taxon>
    </lineage>
</organism>
<accession>A0A382JIY5</accession>
<dbReference type="EMBL" id="UINC01073895">
    <property type="protein sequence ID" value="SVC10621.1"/>
    <property type="molecule type" value="Genomic_DNA"/>
</dbReference>
<protein>
    <submittedName>
        <fullName evidence="2">Uncharacterized protein</fullName>
    </submittedName>
</protein>
<evidence type="ECO:0000313" key="2">
    <source>
        <dbReference type="EMBL" id="SVC10621.1"/>
    </source>
</evidence>
<keyword evidence="1" id="KW-1133">Transmembrane helix</keyword>
<keyword evidence="1" id="KW-0812">Transmembrane</keyword>